<dbReference type="Gene3D" id="3.30.565.10">
    <property type="entry name" value="Histidine kinase-like ATPase, C-terminal domain"/>
    <property type="match status" value="1"/>
</dbReference>
<keyword evidence="8 9" id="KW-0472">Membrane</keyword>
<dbReference type="Pfam" id="PF02518">
    <property type="entry name" value="HATPase_c"/>
    <property type="match status" value="1"/>
</dbReference>
<dbReference type="EMBL" id="VNJI01000035">
    <property type="protein sequence ID" value="TVY07573.1"/>
    <property type="molecule type" value="Genomic_DNA"/>
</dbReference>
<dbReference type="InterPro" id="IPR036890">
    <property type="entry name" value="HATPase_C_sf"/>
</dbReference>
<evidence type="ECO:0000259" key="10">
    <source>
        <dbReference type="PROSITE" id="PS50885"/>
    </source>
</evidence>
<keyword evidence="2" id="KW-1003">Cell membrane</keyword>
<dbReference type="InterPro" id="IPR050640">
    <property type="entry name" value="Bact_2-comp_sensor_kinase"/>
</dbReference>
<dbReference type="PROSITE" id="PS50885">
    <property type="entry name" value="HAMP"/>
    <property type="match status" value="1"/>
</dbReference>
<evidence type="ECO:0000313" key="12">
    <source>
        <dbReference type="Proteomes" id="UP000317036"/>
    </source>
</evidence>
<dbReference type="InterPro" id="IPR003594">
    <property type="entry name" value="HATPase_dom"/>
</dbReference>
<dbReference type="SUPFAM" id="SSF55874">
    <property type="entry name" value="ATPase domain of HSP90 chaperone/DNA topoisomerase II/histidine kinase"/>
    <property type="match status" value="1"/>
</dbReference>
<organism evidence="11 12">
    <name type="scientific">Paenibacillus cremeus</name>
    <dbReference type="NCBI Taxonomy" id="2163881"/>
    <lineage>
        <taxon>Bacteria</taxon>
        <taxon>Bacillati</taxon>
        <taxon>Bacillota</taxon>
        <taxon>Bacilli</taxon>
        <taxon>Bacillales</taxon>
        <taxon>Paenibacillaceae</taxon>
        <taxon>Paenibacillus</taxon>
    </lineage>
</organism>
<dbReference type="AlphaFoldDB" id="A0A559K640"/>
<evidence type="ECO:0000256" key="7">
    <source>
        <dbReference type="ARBA" id="ARBA00022989"/>
    </source>
</evidence>
<dbReference type="GO" id="GO:0005886">
    <property type="term" value="C:plasma membrane"/>
    <property type="evidence" value="ECO:0007669"/>
    <property type="project" value="UniProtKB-SubCell"/>
</dbReference>
<evidence type="ECO:0000256" key="3">
    <source>
        <dbReference type="ARBA" id="ARBA00022553"/>
    </source>
</evidence>
<dbReference type="GO" id="GO:0000155">
    <property type="term" value="F:phosphorelay sensor kinase activity"/>
    <property type="evidence" value="ECO:0007669"/>
    <property type="project" value="InterPro"/>
</dbReference>
<keyword evidence="5 9" id="KW-0812">Transmembrane</keyword>
<sequence length="595" mass="67164">MQVLRWFQDLTIRKKLQFINVLIILPSIVLLTFTLYQMTLKQAEERALRSSEQKIELIANTIGNLFSDIENFSKLSMINKTFQSVLMNTSPENSELQRLEDVQTVYESLNTLAAANPYIDSVILQSAEGDRIYHSDNMSNVTLSSISVYPVQQLIDAKGTAVWIDTFESPFLVNDQRKSLISIGRRVININNGLLAGFFYINVDELKLSGLYGSGGTQGRVMIVNGLGQIVSSNDRDIVNRSLQSLYGSNVAQMRSSAIVHSGRQNVLVSSRDLGKEGWRAIYAVPTKELLTDQWNITLFILGFGGAGLLLALILSMIFSNWITTPITQLTRAMTAVGDGLLDTRTPVRTNDEVGRLTRKFNEMVGRIQDLMAAVNAEEKQKRVLELRLSYSQIKPHFLYNTLEMVRSMALMVQQRDIAKVVKSLADFYRSSLNGGQEVISVAQERKHLESYLYIQKMRYHHIDYRIDFDSRLEDSRVPNMLLQPLVENAIYHGLRNKRDGALCEIFGALEDDGGLPVICFTVCDNGEGMSEEQLERIWHRDQTDHGLSSFGIRNVHDRIMLRYGPGYGLTIRSRPGEGVEVQLRIPIISDKGIP</sequence>
<evidence type="ECO:0000256" key="6">
    <source>
        <dbReference type="ARBA" id="ARBA00022777"/>
    </source>
</evidence>
<dbReference type="PANTHER" id="PTHR34220:SF7">
    <property type="entry name" value="SENSOR HISTIDINE KINASE YPDA"/>
    <property type="match status" value="1"/>
</dbReference>
<dbReference type="RefSeq" id="WP_144851597.1">
    <property type="nucleotide sequence ID" value="NZ_VNJI01000035.1"/>
</dbReference>
<name>A0A559K640_9BACL</name>
<keyword evidence="6 11" id="KW-0418">Kinase</keyword>
<proteinExistence type="predicted"/>
<dbReference type="InterPro" id="IPR033479">
    <property type="entry name" value="dCache_1"/>
</dbReference>
<dbReference type="Gene3D" id="3.30.450.20">
    <property type="entry name" value="PAS domain"/>
    <property type="match status" value="2"/>
</dbReference>
<dbReference type="SMART" id="SM00304">
    <property type="entry name" value="HAMP"/>
    <property type="match status" value="1"/>
</dbReference>
<keyword evidence="7 9" id="KW-1133">Transmembrane helix</keyword>
<keyword evidence="3" id="KW-0597">Phosphoprotein</keyword>
<evidence type="ECO:0000256" key="4">
    <source>
        <dbReference type="ARBA" id="ARBA00022679"/>
    </source>
</evidence>
<dbReference type="Pfam" id="PF06580">
    <property type="entry name" value="His_kinase"/>
    <property type="match status" value="1"/>
</dbReference>
<evidence type="ECO:0000256" key="9">
    <source>
        <dbReference type="SAM" id="Phobius"/>
    </source>
</evidence>
<evidence type="ECO:0000256" key="8">
    <source>
        <dbReference type="ARBA" id="ARBA00023136"/>
    </source>
</evidence>
<keyword evidence="4" id="KW-0808">Transferase</keyword>
<evidence type="ECO:0000256" key="5">
    <source>
        <dbReference type="ARBA" id="ARBA00022692"/>
    </source>
</evidence>
<evidence type="ECO:0000256" key="1">
    <source>
        <dbReference type="ARBA" id="ARBA00004651"/>
    </source>
</evidence>
<comment type="subcellular location">
    <subcellularLocation>
        <location evidence="1">Cell membrane</location>
        <topology evidence="1">Multi-pass membrane protein</topology>
    </subcellularLocation>
</comment>
<dbReference type="Proteomes" id="UP000317036">
    <property type="component" value="Unassembled WGS sequence"/>
</dbReference>
<dbReference type="OrthoDB" id="9809348at2"/>
<dbReference type="Pfam" id="PF02743">
    <property type="entry name" value="dCache_1"/>
    <property type="match status" value="1"/>
</dbReference>
<evidence type="ECO:0000313" key="11">
    <source>
        <dbReference type="EMBL" id="TVY07573.1"/>
    </source>
</evidence>
<accession>A0A559K640</accession>
<dbReference type="Gene3D" id="6.10.340.10">
    <property type="match status" value="1"/>
</dbReference>
<keyword evidence="12" id="KW-1185">Reference proteome</keyword>
<reference evidence="11 12" key="1">
    <citation type="submission" date="2019-07" db="EMBL/GenBank/DDBJ databases">
        <authorList>
            <person name="Kim J."/>
        </authorList>
    </citation>
    <scope>NUCLEOTIDE SEQUENCE [LARGE SCALE GENOMIC DNA]</scope>
    <source>
        <strain evidence="11 12">JC52</strain>
    </source>
</reference>
<dbReference type="InterPro" id="IPR010559">
    <property type="entry name" value="Sig_transdc_His_kin_internal"/>
</dbReference>
<dbReference type="Pfam" id="PF00672">
    <property type="entry name" value="HAMP"/>
    <property type="match status" value="1"/>
</dbReference>
<feature type="domain" description="HAMP" evidence="10">
    <location>
        <begin position="321"/>
        <end position="373"/>
    </location>
</feature>
<dbReference type="PANTHER" id="PTHR34220">
    <property type="entry name" value="SENSOR HISTIDINE KINASE YPDA"/>
    <property type="match status" value="1"/>
</dbReference>
<evidence type="ECO:0000256" key="2">
    <source>
        <dbReference type="ARBA" id="ARBA00022475"/>
    </source>
</evidence>
<dbReference type="InterPro" id="IPR003660">
    <property type="entry name" value="HAMP_dom"/>
</dbReference>
<dbReference type="CDD" id="cd18773">
    <property type="entry name" value="PDC1_HK_sensor"/>
    <property type="match status" value="1"/>
</dbReference>
<protein>
    <submittedName>
        <fullName evidence="11">Sensor histidine kinase</fullName>
    </submittedName>
</protein>
<feature type="transmembrane region" description="Helical" evidence="9">
    <location>
        <begin position="297"/>
        <end position="319"/>
    </location>
</feature>
<dbReference type="CDD" id="cd06225">
    <property type="entry name" value="HAMP"/>
    <property type="match status" value="1"/>
</dbReference>
<gene>
    <name evidence="11" type="ORF">FPZ49_23475</name>
</gene>
<feature type="transmembrane region" description="Helical" evidence="9">
    <location>
        <begin position="16"/>
        <end position="36"/>
    </location>
</feature>
<comment type="caution">
    <text evidence="11">The sequence shown here is derived from an EMBL/GenBank/DDBJ whole genome shotgun (WGS) entry which is preliminary data.</text>
</comment>
<dbReference type="SUPFAM" id="SSF158472">
    <property type="entry name" value="HAMP domain-like"/>
    <property type="match status" value="1"/>
</dbReference>